<dbReference type="Pfam" id="PF13246">
    <property type="entry name" value="Cation_ATPase"/>
    <property type="match status" value="1"/>
</dbReference>
<dbReference type="PRINTS" id="PR00119">
    <property type="entry name" value="CATATPASE"/>
</dbReference>
<keyword evidence="13" id="KW-1278">Translocase</keyword>
<dbReference type="SFLD" id="SFLDG00002">
    <property type="entry name" value="C1.7:_P-type_atpase_like"/>
    <property type="match status" value="1"/>
</dbReference>
<evidence type="ECO:0000256" key="10">
    <source>
        <dbReference type="ARBA" id="ARBA00022741"/>
    </source>
</evidence>
<evidence type="ECO:0000256" key="17">
    <source>
        <dbReference type="ARBA" id="ARBA00048694"/>
    </source>
</evidence>
<feature type="transmembrane region" description="Helical" evidence="18">
    <location>
        <begin position="50"/>
        <end position="73"/>
    </location>
</feature>
<name>A0A3M0STK0_9CLOT</name>
<dbReference type="InterPro" id="IPR004014">
    <property type="entry name" value="ATPase_P-typ_cation-transptr_N"/>
</dbReference>
<dbReference type="FunFam" id="3.40.50.1000:FF:000028">
    <property type="entry name" value="Calcium-transporting P-type ATPase, putative"/>
    <property type="match status" value="1"/>
</dbReference>
<comment type="similarity">
    <text evidence="2">Belongs to the cation transport ATPase (P-type) (TC 3.A.3) family. Type IIA subfamily.</text>
</comment>
<dbReference type="AlphaFoldDB" id="A0A3M0STK0"/>
<evidence type="ECO:0000256" key="12">
    <source>
        <dbReference type="ARBA" id="ARBA00022840"/>
    </source>
</evidence>
<sequence length="875" mass="95807">MWYKKSIEEITREFATDVINGLTSEEASIRIKKYGENKLIEKKKKSILRLLLEQVNDVLIYILVAAAVVSAALGEISDAIIIMVVVVLNAVIGLIQESKAEKALDSLKKLSVPKALVKRNGEVIEISSENIVVGDIIILDAGKYVPCDLRLVETGNLKIEESALTGESVPSDKYVEDILEDQDIALGDQKNMAFMSTLATYGRGIGVAVATGMNTEIGKIAKMLDNDEKNLTPLQRKLGQLGKMLGFVVIIICVLMFITSLIQKRDLFEMFLTAISLAVAAIPEGLPAMVTIVLAVGVQRMIGKNAIIRKLPAIETLGSVNIICSDKTGTLTQNKMTVTKFYADNILNNISAVDLKNNIHKELVENMVLCNDATYSESSKTGDPTEIALLEMGVKFNVFKSDENKEHSRVNEIPFDSDRKLMTTLNKYGNKYRIITKGAVDNLIKICENIYLKGEAVPFTEELKSNVLNAANSMSNEALRVLSVAFKVIDSPKIQIDSMESGLTFVGLVGMIDPPRENVKKSIDECKKSGIGVVMITGDHKNTAFAIAKELGIADHESQAILGAEFDKLSEKDIHDRIDNLKVFARVSPEHKVNIVKALKKKGNIVSMTGDGVNDAPSLKTADIGVAMGITGTDVAKGAADMVLTDDNFSTIVEAVKQGRNIYNNIRKSIVFLLSCNIGEIIALFMAIVLGWPTILRPIHLLWVNLITDSLPALALGVDPDDPDIMKEKPRDPRKGLFSGKSGVFLVVNGILIGVLTLAAFYIGTKLYANSLIHAQTMAFVVLSVSQLFYTLSIRHHEKSMFEVGIFSNKYLIGAIVVGIIMQSIVITVPFLSSVFKVFKLTINDWIFVLALSFVPLLVNEIIKLAYRKSVRNIA</sequence>
<reference evidence="20 21" key="1">
    <citation type="submission" date="2018-10" db="EMBL/GenBank/DDBJ databases">
        <title>Genome-centric metagenomics revealed C2 chemical producing, CO utilizing Clostridium with novel acetogenic gene cluster.</title>
        <authorList>
            <person name="Kang H."/>
            <person name="Park B."/>
            <person name="Choi I.G."/>
            <person name="Chang I.S."/>
        </authorList>
    </citation>
    <scope>NUCLEOTIDE SEQUENCE [LARGE SCALE GENOMIC DNA]</scope>
    <source>
        <strain evidence="20 21">H21-9</strain>
    </source>
</reference>
<evidence type="ECO:0000313" key="20">
    <source>
        <dbReference type="EMBL" id="RMD01242.1"/>
    </source>
</evidence>
<evidence type="ECO:0000256" key="7">
    <source>
        <dbReference type="ARBA" id="ARBA00022568"/>
    </source>
</evidence>
<evidence type="ECO:0000259" key="19">
    <source>
        <dbReference type="SMART" id="SM00831"/>
    </source>
</evidence>
<dbReference type="InterPro" id="IPR006408">
    <property type="entry name" value="P-type_ATPase_IIB"/>
</dbReference>
<dbReference type="InterPro" id="IPR044492">
    <property type="entry name" value="P_typ_ATPase_HD_dom"/>
</dbReference>
<dbReference type="EMBL" id="RFAQ01000022">
    <property type="protein sequence ID" value="RMD01242.1"/>
    <property type="molecule type" value="Genomic_DNA"/>
</dbReference>
<evidence type="ECO:0000256" key="3">
    <source>
        <dbReference type="ARBA" id="ARBA00012790"/>
    </source>
</evidence>
<keyword evidence="10" id="KW-0547">Nucleotide-binding</keyword>
<evidence type="ECO:0000256" key="16">
    <source>
        <dbReference type="ARBA" id="ARBA00023136"/>
    </source>
</evidence>
<evidence type="ECO:0000313" key="21">
    <source>
        <dbReference type="Proteomes" id="UP000277999"/>
    </source>
</evidence>
<evidence type="ECO:0000256" key="18">
    <source>
        <dbReference type="SAM" id="Phobius"/>
    </source>
</evidence>
<keyword evidence="20" id="KW-0378">Hydrolase</keyword>
<comment type="subcellular location">
    <subcellularLocation>
        <location evidence="1">Cell membrane</location>
        <topology evidence="1">Multi-pass membrane protein</topology>
    </subcellularLocation>
</comment>
<dbReference type="SUPFAM" id="SSF56784">
    <property type="entry name" value="HAD-like"/>
    <property type="match status" value="1"/>
</dbReference>
<dbReference type="GO" id="GO:0140352">
    <property type="term" value="P:export from cell"/>
    <property type="evidence" value="ECO:0007669"/>
    <property type="project" value="UniProtKB-ARBA"/>
</dbReference>
<dbReference type="InterPro" id="IPR006068">
    <property type="entry name" value="ATPase_P-typ_cation-transptr_C"/>
</dbReference>
<gene>
    <name evidence="20" type="ORF">D9O40_08850</name>
</gene>
<dbReference type="InterPro" id="IPR023298">
    <property type="entry name" value="ATPase_P-typ_TM_dom_sf"/>
</dbReference>
<dbReference type="FunFam" id="2.70.150.10:FF:000016">
    <property type="entry name" value="Calcium-transporting P-type ATPase putative"/>
    <property type="match status" value="1"/>
</dbReference>
<dbReference type="Gene3D" id="3.40.1110.10">
    <property type="entry name" value="Calcium-transporting ATPase, cytoplasmic domain N"/>
    <property type="match status" value="1"/>
</dbReference>
<dbReference type="GO" id="GO:0005886">
    <property type="term" value="C:plasma membrane"/>
    <property type="evidence" value="ECO:0007669"/>
    <property type="project" value="UniProtKB-SubCell"/>
</dbReference>
<evidence type="ECO:0000256" key="15">
    <source>
        <dbReference type="ARBA" id="ARBA00023065"/>
    </source>
</evidence>
<feature type="domain" description="Cation-transporting P-type ATPase N-terminal" evidence="19">
    <location>
        <begin position="1"/>
        <end position="75"/>
    </location>
</feature>
<comment type="caution">
    <text evidence="20">The sequence shown here is derived from an EMBL/GenBank/DDBJ whole genome shotgun (WGS) entry which is preliminary data.</text>
</comment>
<dbReference type="GO" id="GO:0005388">
    <property type="term" value="F:P-type calcium transporter activity"/>
    <property type="evidence" value="ECO:0007669"/>
    <property type="project" value="UniProtKB-EC"/>
</dbReference>
<dbReference type="Pfam" id="PF00690">
    <property type="entry name" value="Cation_ATPase_N"/>
    <property type="match status" value="1"/>
</dbReference>
<protein>
    <recommendedName>
        <fullName evidence="3">P-type Ca(2+) transporter</fullName>
        <ecNumber evidence="3">7.2.2.10</ecNumber>
    </recommendedName>
</protein>
<dbReference type="InterPro" id="IPR023299">
    <property type="entry name" value="ATPase_P-typ_cyto_dom_N"/>
</dbReference>
<evidence type="ECO:0000256" key="13">
    <source>
        <dbReference type="ARBA" id="ARBA00022967"/>
    </source>
</evidence>
<feature type="transmembrane region" description="Helical" evidence="18">
    <location>
        <begin position="670"/>
        <end position="692"/>
    </location>
</feature>
<dbReference type="InterPro" id="IPR059000">
    <property type="entry name" value="ATPase_P-type_domA"/>
</dbReference>
<evidence type="ECO:0000256" key="5">
    <source>
        <dbReference type="ARBA" id="ARBA00022475"/>
    </source>
</evidence>
<dbReference type="RefSeq" id="WP_023162847.1">
    <property type="nucleotide sequence ID" value="NZ_CP110420.1"/>
</dbReference>
<dbReference type="SMART" id="SM00831">
    <property type="entry name" value="Cation_ATPase_N"/>
    <property type="match status" value="1"/>
</dbReference>
<dbReference type="InterPro" id="IPR036412">
    <property type="entry name" value="HAD-like_sf"/>
</dbReference>
<accession>A0A3M0STK0</accession>
<keyword evidence="5" id="KW-1003">Cell membrane</keyword>
<dbReference type="Pfam" id="PF00122">
    <property type="entry name" value="E1-E2_ATPase"/>
    <property type="match status" value="1"/>
</dbReference>
<dbReference type="Gene3D" id="2.70.150.10">
    <property type="entry name" value="Calcium-transporting ATPase, cytoplasmic transduction domain A"/>
    <property type="match status" value="1"/>
</dbReference>
<dbReference type="FunFam" id="3.40.50.1000:FF:000001">
    <property type="entry name" value="Phospholipid-transporting ATPase IC"/>
    <property type="match status" value="1"/>
</dbReference>
<evidence type="ECO:0000256" key="9">
    <source>
        <dbReference type="ARBA" id="ARBA00022723"/>
    </source>
</evidence>
<keyword evidence="7" id="KW-0109">Calcium transport</keyword>
<feature type="transmembrane region" description="Helical" evidence="18">
    <location>
        <begin position="274"/>
        <end position="298"/>
    </location>
</feature>
<dbReference type="InterPro" id="IPR001757">
    <property type="entry name" value="P_typ_ATPase"/>
</dbReference>
<feature type="transmembrane region" description="Helical" evidence="18">
    <location>
        <begin position="846"/>
        <end position="867"/>
    </location>
</feature>
<keyword evidence="9" id="KW-0479">Metal-binding</keyword>
<keyword evidence="11" id="KW-0106">Calcium</keyword>
<dbReference type="SUPFAM" id="SSF81665">
    <property type="entry name" value="Calcium ATPase, transmembrane domain M"/>
    <property type="match status" value="1"/>
</dbReference>
<dbReference type="GO" id="GO:0005524">
    <property type="term" value="F:ATP binding"/>
    <property type="evidence" value="ECO:0007669"/>
    <property type="project" value="UniProtKB-KW"/>
</dbReference>
<dbReference type="InterPro" id="IPR008250">
    <property type="entry name" value="ATPase_P-typ_transduc_dom_A_sf"/>
</dbReference>
<keyword evidence="8 18" id="KW-0812">Transmembrane</keyword>
<dbReference type="Pfam" id="PF00689">
    <property type="entry name" value="Cation_ATPase_C"/>
    <property type="match status" value="1"/>
</dbReference>
<keyword evidence="16 18" id="KW-0472">Membrane</keyword>
<dbReference type="InterPro" id="IPR023214">
    <property type="entry name" value="HAD_sf"/>
</dbReference>
<dbReference type="PROSITE" id="PS00154">
    <property type="entry name" value="ATPASE_E1_E2"/>
    <property type="match status" value="1"/>
</dbReference>
<dbReference type="PANTHER" id="PTHR42861">
    <property type="entry name" value="CALCIUM-TRANSPORTING ATPASE"/>
    <property type="match status" value="1"/>
</dbReference>
<feature type="transmembrane region" description="Helical" evidence="18">
    <location>
        <begin position="769"/>
        <end position="790"/>
    </location>
</feature>
<feature type="transmembrane region" description="Helical" evidence="18">
    <location>
        <begin position="244"/>
        <end position="262"/>
    </location>
</feature>
<keyword evidence="15" id="KW-0406">Ion transport</keyword>
<keyword evidence="4" id="KW-0813">Transport</keyword>
<feature type="transmembrane region" description="Helical" evidence="18">
    <location>
        <begin position="811"/>
        <end position="834"/>
    </location>
</feature>
<evidence type="ECO:0000256" key="6">
    <source>
        <dbReference type="ARBA" id="ARBA00022553"/>
    </source>
</evidence>
<dbReference type="GO" id="GO:0046872">
    <property type="term" value="F:metal ion binding"/>
    <property type="evidence" value="ECO:0007669"/>
    <property type="project" value="UniProtKB-KW"/>
</dbReference>
<dbReference type="SFLD" id="SFLDS00003">
    <property type="entry name" value="Haloacid_Dehalogenase"/>
    <property type="match status" value="1"/>
</dbReference>
<dbReference type="Proteomes" id="UP000277999">
    <property type="component" value="Unassembled WGS sequence"/>
</dbReference>
<organism evidence="20 21">
    <name type="scientific">Clostridium autoethanogenum</name>
    <dbReference type="NCBI Taxonomy" id="84023"/>
    <lineage>
        <taxon>Bacteria</taxon>
        <taxon>Bacillati</taxon>
        <taxon>Bacillota</taxon>
        <taxon>Clostridia</taxon>
        <taxon>Eubacteriales</taxon>
        <taxon>Clostridiaceae</taxon>
        <taxon>Clostridium</taxon>
    </lineage>
</organism>
<feature type="transmembrane region" description="Helical" evidence="18">
    <location>
        <begin position="79"/>
        <end position="95"/>
    </location>
</feature>
<keyword evidence="14 18" id="KW-1133">Transmembrane helix</keyword>
<dbReference type="GO" id="GO:0016887">
    <property type="term" value="F:ATP hydrolysis activity"/>
    <property type="evidence" value="ECO:0007669"/>
    <property type="project" value="InterPro"/>
</dbReference>
<evidence type="ECO:0000256" key="14">
    <source>
        <dbReference type="ARBA" id="ARBA00022989"/>
    </source>
</evidence>
<proteinExistence type="inferred from homology"/>
<dbReference type="SFLD" id="SFLDF00027">
    <property type="entry name" value="p-type_atpase"/>
    <property type="match status" value="1"/>
</dbReference>
<evidence type="ECO:0000256" key="1">
    <source>
        <dbReference type="ARBA" id="ARBA00004651"/>
    </source>
</evidence>
<dbReference type="PRINTS" id="PR00120">
    <property type="entry name" value="HATPASE"/>
</dbReference>
<dbReference type="FunFam" id="3.40.1110.10:FF:000053">
    <property type="entry name" value="Cation-transporting ATPase, E1-E2 family"/>
    <property type="match status" value="1"/>
</dbReference>
<dbReference type="EC" id="7.2.2.10" evidence="3"/>
<dbReference type="NCBIfam" id="TIGR01517">
    <property type="entry name" value="ATPase-IIB_Ca"/>
    <property type="match status" value="1"/>
</dbReference>
<evidence type="ECO:0000256" key="11">
    <source>
        <dbReference type="ARBA" id="ARBA00022837"/>
    </source>
</evidence>
<dbReference type="Gene3D" id="3.40.50.1000">
    <property type="entry name" value="HAD superfamily/HAD-like"/>
    <property type="match status" value="1"/>
</dbReference>
<evidence type="ECO:0000256" key="8">
    <source>
        <dbReference type="ARBA" id="ARBA00022692"/>
    </source>
</evidence>
<dbReference type="SUPFAM" id="SSF81660">
    <property type="entry name" value="Metal cation-transporting ATPase, ATP-binding domain N"/>
    <property type="match status" value="1"/>
</dbReference>
<dbReference type="NCBIfam" id="TIGR01494">
    <property type="entry name" value="ATPase_P-type"/>
    <property type="match status" value="3"/>
</dbReference>
<dbReference type="Gene3D" id="1.20.1110.10">
    <property type="entry name" value="Calcium-transporting ATPase, transmembrane domain"/>
    <property type="match status" value="1"/>
</dbReference>
<evidence type="ECO:0000256" key="4">
    <source>
        <dbReference type="ARBA" id="ARBA00022448"/>
    </source>
</evidence>
<dbReference type="SUPFAM" id="SSF81653">
    <property type="entry name" value="Calcium ATPase, transduction domain A"/>
    <property type="match status" value="1"/>
</dbReference>
<dbReference type="InterPro" id="IPR018303">
    <property type="entry name" value="ATPase_P-typ_P_site"/>
</dbReference>
<feature type="transmembrane region" description="Helical" evidence="18">
    <location>
        <begin position="738"/>
        <end position="763"/>
    </location>
</feature>
<keyword evidence="12" id="KW-0067">ATP-binding</keyword>
<evidence type="ECO:0000256" key="2">
    <source>
        <dbReference type="ARBA" id="ARBA00005675"/>
    </source>
</evidence>
<comment type="catalytic activity">
    <reaction evidence="17">
        <text>Ca(2+)(in) + ATP + H2O = Ca(2+)(out) + ADP + phosphate + H(+)</text>
        <dbReference type="Rhea" id="RHEA:18105"/>
        <dbReference type="ChEBI" id="CHEBI:15377"/>
        <dbReference type="ChEBI" id="CHEBI:15378"/>
        <dbReference type="ChEBI" id="CHEBI:29108"/>
        <dbReference type="ChEBI" id="CHEBI:30616"/>
        <dbReference type="ChEBI" id="CHEBI:43474"/>
        <dbReference type="ChEBI" id="CHEBI:456216"/>
        <dbReference type="EC" id="7.2.2.10"/>
    </reaction>
</comment>
<keyword evidence="6" id="KW-0597">Phosphoprotein</keyword>
<dbReference type="CDD" id="cd02089">
    <property type="entry name" value="P-type_ATPase_Ca_prok"/>
    <property type="match status" value="1"/>
</dbReference>